<evidence type="ECO:0000259" key="3">
    <source>
        <dbReference type="Pfam" id="PF00930"/>
    </source>
</evidence>
<dbReference type="Gene3D" id="3.40.50.1820">
    <property type="entry name" value="alpha/beta hydrolase"/>
    <property type="match status" value="1"/>
</dbReference>
<evidence type="ECO:0000256" key="1">
    <source>
        <dbReference type="SAM" id="SignalP"/>
    </source>
</evidence>
<dbReference type="Pfam" id="PF00326">
    <property type="entry name" value="Peptidase_S9"/>
    <property type="match status" value="1"/>
</dbReference>
<dbReference type="InterPro" id="IPR029058">
    <property type="entry name" value="AB_hydrolase_fold"/>
</dbReference>
<comment type="caution">
    <text evidence="4">The sequence shown here is derived from an EMBL/GenBank/DDBJ whole genome shotgun (WGS) entry which is preliminary data.</text>
</comment>
<feature type="chain" id="PRO_5037736185" evidence="1">
    <location>
        <begin position="20"/>
        <end position="818"/>
    </location>
</feature>
<dbReference type="InterPro" id="IPR002469">
    <property type="entry name" value="Peptidase_S9B_N"/>
</dbReference>
<dbReference type="GO" id="GO:0006508">
    <property type="term" value="P:proteolysis"/>
    <property type="evidence" value="ECO:0007669"/>
    <property type="project" value="InterPro"/>
</dbReference>
<sequence length="818" mass="93391">MKILSTLLALALMAGYTAAADAENTEDAGRNTPRPNYELAERFSQKKISQMVFSTKVTPYWFRDSDKFWYEWKTPEGTQYYIVDAKSGKKQAVFDMEKLAMQITQIVRDPFDAQHLPIAALELKDDRTFAFRIKSSVPETDSARIERFGKKKTYSFEYDIASGRLTDITGNEEEDMYPAWANVSPDGQIGIFAKNADLYWMDAENLAKAAKDEKDSTLVEHRITSGGTAEFGWGGDSYMGWTEQDTTARVFPYYLVWSPDSRHFAAMKYDMSPVKEFWVINSLSNPRPTLETYKYQMPGEPGPKEYLYVFETEGMTGSQVKINAFKDQSTDFETMPYMDRDDYEDFISRKWLGDNDGFYILRQSRDLKRLDICRVDIGADSTRTVISERMNTYVEYRPLRLVNGGQQMIHWSERNGWANLYLYNADGTLANPIAEGAFHVEEILAVNEDENYVIFSACGYNRDENPYQMHTFRAGLDGSGLRQIDMEDMDVKAYARDNGKYIVCNYSRVDAVPAAALYGSTGRKIADLEKADLSKLFEAGYRLPERFTVKAADGVTDLYGVMYKPFDFDSTKVYPIIEYVYPGPQIEANNISWSAGMTRTDRLAQMGFIVITVGNRGGHPNRSKWYHNYGYGNLRDYGLEDQKTAVQRLAARYPWIDGTRVGIHGHSGGGFMSTAAILKYPDFYTAAVSCAGNHDNSIYNRWWSEQHHGILEKITETGDTTFVYKIDTNPEIASNLKGHLLLVHGDIDNNVHPANTIRVVNALIRANKRFDLLLLPGQRHGFGDMNEYFFWRMADWFCEHLLGESQSDRVDIIQLNND</sequence>
<dbReference type="PANTHER" id="PTHR11731:SF193">
    <property type="entry name" value="DIPEPTIDYL PEPTIDASE 9"/>
    <property type="match status" value="1"/>
</dbReference>
<dbReference type="Pfam" id="PF00930">
    <property type="entry name" value="DPPIV_N"/>
    <property type="match status" value="1"/>
</dbReference>
<feature type="domain" description="Dipeptidylpeptidase IV N-terminal" evidence="3">
    <location>
        <begin position="156"/>
        <end position="510"/>
    </location>
</feature>
<dbReference type="InterPro" id="IPR050278">
    <property type="entry name" value="Serine_Prot_S9B/DPPIV"/>
</dbReference>
<feature type="domain" description="Peptidase S9 prolyl oligopeptidase catalytic" evidence="2">
    <location>
        <begin position="599"/>
        <end position="801"/>
    </location>
</feature>
<dbReference type="SUPFAM" id="SSF82171">
    <property type="entry name" value="DPP6 N-terminal domain-like"/>
    <property type="match status" value="1"/>
</dbReference>
<accession>A0A940DMJ8</accession>
<proteinExistence type="predicted"/>
<dbReference type="GO" id="GO:0008239">
    <property type="term" value="F:dipeptidyl-peptidase activity"/>
    <property type="evidence" value="ECO:0007669"/>
    <property type="project" value="TreeGrafter"/>
</dbReference>
<keyword evidence="1" id="KW-0732">Signal</keyword>
<gene>
    <name evidence="4" type="ORF">IAC07_04120</name>
</gene>
<dbReference type="GO" id="GO:0008236">
    <property type="term" value="F:serine-type peptidase activity"/>
    <property type="evidence" value="ECO:0007669"/>
    <property type="project" value="InterPro"/>
</dbReference>
<dbReference type="PANTHER" id="PTHR11731">
    <property type="entry name" value="PROTEASE FAMILY S9B,C DIPEPTIDYL-PEPTIDASE IV-RELATED"/>
    <property type="match status" value="1"/>
</dbReference>
<evidence type="ECO:0000313" key="4">
    <source>
        <dbReference type="EMBL" id="MBO8453896.1"/>
    </source>
</evidence>
<dbReference type="Proteomes" id="UP000771749">
    <property type="component" value="Unassembled WGS sequence"/>
</dbReference>
<dbReference type="AlphaFoldDB" id="A0A940DMJ8"/>
<organism evidence="4 5">
    <name type="scientific">Candidatus Cryptobacteroides gallistercoris</name>
    <dbReference type="NCBI Taxonomy" id="2840765"/>
    <lineage>
        <taxon>Bacteria</taxon>
        <taxon>Pseudomonadati</taxon>
        <taxon>Bacteroidota</taxon>
        <taxon>Bacteroidia</taxon>
        <taxon>Bacteroidales</taxon>
        <taxon>Candidatus Cryptobacteroides</taxon>
    </lineage>
</organism>
<dbReference type="InterPro" id="IPR001375">
    <property type="entry name" value="Peptidase_S9_cat"/>
</dbReference>
<dbReference type="EMBL" id="JADIMJ010000065">
    <property type="protein sequence ID" value="MBO8453896.1"/>
    <property type="molecule type" value="Genomic_DNA"/>
</dbReference>
<evidence type="ECO:0000259" key="2">
    <source>
        <dbReference type="Pfam" id="PF00326"/>
    </source>
</evidence>
<evidence type="ECO:0000313" key="5">
    <source>
        <dbReference type="Proteomes" id="UP000771749"/>
    </source>
</evidence>
<protein>
    <submittedName>
        <fullName evidence="4">S9 family peptidase</fullName>
    </submittedName>
</protein>
<reference evidence="4" key="2">
    <citation type="journal article" date="2021" name="PeerJ">
        <title>Extensive microbial diversity within the chicken gut microbiome revealed by metagenomics and culture.</title>
        <authorList>
            <person name="Gilroy R."/>
            <person name="Ravi A."/>
            <person name="Getino M."/>
            <person name="Pursley I."/>
            <person name="Horton D.L."/>
            <person name="Alikhan N.F."/>
            <person name="Baker D."/>
            <person name="Gharbi K."/>
            <person name="Hall N."/>
            <person name="Watson M."/>
            <person name="Adriaenssens E.M."/>
            <person name="Foster-Nyarko E."/>
            <person name="Jarju S."/>
            <person name="Secka A."/>
            <person name="Antonio M."/>
            <person name="Oren A."/>
            <person name="Chaudhuri R.R."/>
            <person name="La Ragione R."/>
            <person name="Hildebrand F."/>
            <person name="Pallen M.J."/>
        </authorList>
    </citation>
    <scope>NUCLEOTIDE SEQUENCE</scope>
    <source>
        <strain evidence="4">F1-3629</strain>
    </source>
</reference>
<feature type="signal peptide" evidence="1">
    <location>
        <begin position="1"/>
        <end position="19"/>
    </location>
</feature>
<name>A0A940DMJ8_9BACT</name>
<dbReference type="Gene3D" id="2.140.10.30">
    <property type="entry name" value="Dipeptidylpeptidase IV, N-terminal domain"/>
    <property type="match status" value="1"/>
</dbReference>
<reference evidence="4" key="1">
    <citation type="submission" date="2020-10" db="EMBL/GenBank/DDBJ databases">
        <authorList>
            <person name="Gilroy R."/>
        </authorList>
    </citation>
    <scope>NUCLEOTIDE SEQUENCE</scope>
    <source>
        <strain evidence="4">F1-3629</strain>
    </source>
</reference>
<dbReference type="SUPFAM" id="SSF53474">
    <property type="entry name" value="alpha/beta-Hydrolases"/>
    <property type="match status" value="1"/>
</dbReference>